<dbReference type="InterPro" id="IPR020449">
    <property type="entry name" value="Tscrpt_reg_AraC-type_HTH"/>
</dbReference>
<reference evidence="5 6" key="1">
    <citation type="submission" date="2017-01" db="EMBL/GenBank/DDBJ databases">
        <title>Genome analysis of Paenibacillus selenitrireducens ES3-24.</title>
        <authorList>
            <person name="Xu D."/>
            <person name="Yao R."/>
            <person name="Zheng S."/>
        </authorList>
    </citation>
    <scope>NUCLEOTIDE SEQUENCE [LARGE SCALE GENOMIC DNA]</scope>
    <source>
        <strain evidence="5 6">ES3-24</strain>
    </source>
</reference>
<dbReference type="AlphaFoldDB" id="A0A1T2XFV9"/>
<dbReference type="PANTHER" id="PTHR43280">
    <property type="entry name" value="ARAC-FAMILY TRANSCRIPTIONAL REGULATOR"/>
    <property type="match status" value="1"/>
</dbReference>
<dbReference type="InterPro" id="IPR003313">
    <property type="entry name" value="AraC-bd"/>
</dbReference>
<dbReference type="InterPro" id="IPR014710">
    <property type="entry name" value="RmlC-like_jellyroll"/>
</dbReference>
<dbReference type="Proteomes" id="UP000190188">
    <property type="component" value="Unassembled WGS sequence"/>
</dbReference>
<dbReference type="InterPro" id="IPR009057">
    <property type="entry name" value="Homeodomain-like_sf"/>
</dbReference>
<accession>A0A1T2XFV9</accession>
<proteinExistence type="predicted"/>
<organism evidence="5 6">
    <name type="scientific">Paenibacillus selenitireducens</name>
    <dbReference type="NCBI Taxonomy" id="1324314"/>
    <lineage>
        <taxon>Bacteria</taxon>
        <taxon>Bacillati</taxon>
        <taxon>Bacillota</taxon>
        <taxon>Bacilli</taxon>
        <taxon>Bacillales</taxon>
        <taxon>Paenibacillaceae</taxon>
        <taxon>Paenibacillus</taxon>
    </lineage>
</organism>
<name>A0A1T2XFV9_9BACL</name>
<evidence type="ECO:0000313" key="5">
    <source>
        <dbReference type="EMBL" id="OPA78740.1"/>
    </source>
</evidence>
<keyword evidence="2" id="KW-0238">DNA-binding</keyword>
<dbReference type="SUPFAM" id="SSF46689">
    <property type="entry name" value="Homeodomain-like"/>
    <property type="match status" value="2"/>
</dbReference>
<evidence type="ECO:0000256" key="2">
    <source>
        <dbReference type="ARBA" id="ARBA00023125"/>
    </source>
</evidence>
<dbReference type="Gene3D" id="1.10.10.60">
    <property type="entry name" value="Homeodomain-like"/>
    <property type="match status" value="2"/>
</dbReference>
<dbReference type="GO" id="GO:0003700">
    <property type="term" value="F:DNA-binding transcription factor activity"/>
    <property type="evidence" value="ECO:0007669"/>
    <property type="project" value="InterPro"/>
</dbReference>
<dbReference type="InterPro" id="IPR018060">
    <property type="entry name" value="HTH_AraC"/>
</dbReference>
<evidence type="ECO:0000259" key="4">
    <source>
        <dbReference type="PROSITE" id="PS01124"/>
    </source>
</evidence>
<comment type="caution">
    <text evidence="5">The sequence shown here is derived from an EMBL/GenBank/DDBJ whole genome shotgun (WGS) entry which is preliminary data.</text>
</comment>
<dbReference type="InterPro" id="IPR037923">
    <property type="entry name" value="HTH-like"/>
</dbReference>
<dbReference type="InterPro" id="IPR018062">
    <property type="entry name" value="HTH_AraC-typ_CS"/>
</dbReference>
<feature type="domain" description="HTH araC/xylS-type" evidence="4">
    <location>
        <begin position="197"/>
        <end position="295"/>
    </location>
</feature>
<keyword evidence="6" id="KW-1185">Reference proteome</keyword>
<gene>
    <name evidence="5" type="ORF">BVG16_12915</name>
</gene>
<evidence type="ECO:0000256" key="3">
    <source>
        <dbReference type="ARBA" id="ARBA00023163"/>
    </source>
</evidence>
<dbReference type="Gene3D" id="2.60.120.10">
    <property type="entry name" value="Jelly Rolls"/>
    <property type="match status" value="1"/>
</dbReference>
<protein>
    <recommendedName>
        <fullName evidence="4">HTH araC/xylS-type domain-containing protein</fullName>
    </recommendedName>
</protein>
<keyword evidence="3" id="KW-0804">Transcription</keyword>
<dbReference type="Pfam" id="PF02311">
    <property type="entry name" value="AraC_binding"/>
    <property type="match status" value="1"/>
</dbReference>
<dbReference type="SUPFAM" id="SSF51215">
    <property type="entry name" value="Regulatory protein AraC"/>
    <property type="match status" value="1"/>
</dbReference>
<dbReference type="PANTHER" id="PTHR43280:SF2">
    <property type="entry name" value="HTH-TYPE TRANSCRIPTIONAL REGULATOR EXSA"/>
    <property type="match status" value="1"/>
</dbReference>
<dbReference type="SMART" id="SM00342">
    <property type="entry name" value="HTH_ARAC"/>
    <property type="match status" value="1"/>
</dbReference>
<evidence type="ECO:0000256" key="1">
    <source>
        <dbReference type="ARBA" id="ARBA00023015"/>
    </source>
</evidence>
<dbReference type="PRINTS" id="PR00032">
    <property type="entry name" value="HTHARAC"/>
</dbReference>
<dbReference type="PROSITE" id="PS00041">
    <property type="entry name" value="HTH_ARAC_FAMILY_1"/>
    <property type="match status" value="1"/>
</dbReference>
<dbReference type="STRING" id="1324314.BVG16_12915"/>
<dbReference type="GO" id="GO:0043565">
    <property type="term" value="F:sequence-specific DNA binding"/>
    <property type="evidence" value="ECO:0007669"/>
    <property type="project" value="InterPro"/>
</dbReference>
<dbReference type="PROSITE" id="PS01124">
    <property type="entry name" value="HTH_ARAC_FAMILY_2"/>
    <property type="match status" value="1"/>
</dbReference>
<keyword evidence="1" id="KW-0805">Transcription regulation</keyword>
<dbReference type="Pfam" id="PF12833">
    <property type="entry name" value="HTH_18"/>
    <property type="match status" value="1"/>
</dbReference>
<sequence length="298" mass="34915">MLKYDFIRKGAIILNANLTPERLMNENYLTVSSPFRIFQHTITRNIDTHWHEFFEIAFVVSGTGMHLLNGEKMPLRRGMMFLLTPADFHKIIPDPGETICLYDLIFEERFIRYEVHEMIFRAETQYMHIFPNEISSQIEKECNRIWEESVQMEFGAEIVIQGALERMIIDLSRACSKRSNAGDIIRNESMQMHPSIRRALVYMHHHFREQLTLHDVAAHGGLSVNYFSECFHQQTGLSYQIYLQKLRLQFASSLLRSTRLTVTEVCHASGFNTVPHFERAFKQRYGCTPSAHRRDVSH</sequence>
<evidence type="ECO:0000313" key="6">
    <source>
        <dbReference type="Proteomes" id="UP000190188"/>
    </source>
</evidence>
<dbReference type="EMBL" id="MSZX01000004">
    <property type="protein sequence ID" value="OPA78740.1"/>
    <property type="molecule type" value="Genomic_DNA"/>
</dbReference>